<proteinExistence type="predicted"/>
<dbReference type="AlphaFoldDB" id="A0A9P0M8X7"/>
<reference evidence="1" key="1">
    <citation type="submission" date="2022-03" db="EMBL/GenBank/DDBJ databases">
        <authorList>
            <person name="Sayadi A."/>
        </authorList>
    </citation>
    <scope>NUCLEOTIDE SEQUENCE</scope>
</reference>
<gene>
    <name evidence="1" type="ORF">ACAOBT_LOCUS32182</name>
</gene>
<comment type="caution">
    <text evidence="1">The sequence shown here is derived from an EMBL/GenBank/DDBJ whole genome shotgun (WGS) entry which is preliminary data.</text>
</comment>
<organism evidence="1 2">
    <name type="scientific">Acanthoscelides obtectus</name>
    <name type="common">Bean weevil</name>
    <name type="synonym">Bruchus obtectus</name>
    <dbReference type="NCBI Taxonomy" id="200917"/>
    <lineage>
        <taxon>Eukaryota</taxon>
        <taxon>Metazoa</taxon>
        <taxon>Ecdysozoa</taxon>
        <taxon>Arthropoda</taxon>
        <taxon>Hexapoda</taxon>
        <taxon>Insecta</taxon>
        <taxon>Pterygota</taxon>
        <taxon>Neoptera</taxon>
        <taxon>Endopterygota</taxon>
        <taxon>Coleoptera</taxon>
        <taxon>Polyphaga</taxon>
        <taxon>Cucujiformia</taxon>
        <taxon>Chrysomeloidea</taxon>
        <taxon>Chrysomelidae</taxon>
        <taxon>Bruchinae</taxon>
        <taxon>Bruchini</taxon>
        <taxon>Acanthoscelides</taxon>
    </lineage>
</organism>
<evidence type="ECO:0000313" key="2">
    <source>
        <dbReference type="Proteomes" id="UP001152888"/>
    </source>
</evidence>
<dbReference type="Proteomes" id="UP001152888">
    <property type="component" value="Unassembled WGS sequence"/>
</dbReference>
<name>A0A9P0M8X7_ACAOB</name>
<accession>A0A9P0M8X7</accession>
<dbReference type="EMBL" id="CAKOFQ010008071">
    <property type="protein sequence ID" value="CAH2011474.1"/>
    <property type="molecule type" value="Genomic_DNA"/>
</dbReference>
<evidence type="ECO:0000313" key="1">
    <source>
        <dbReference type="EMBL" id="CAH2011474.1"/>
    </source>
</evidence>
<protein>
    <submittedName>
        <fullName evidence="1">Uncharacterized protein</fullName>
    </submittedName>
</protein>
<keyword evidence="2" id="KW-1185">Reference proteome</keyword>
<sequence>MSISNNFGTAARILHRISSCCYRSSNIQSNLSHLPIKKLTSTGIVGQRGSLMNSSQLKNVVYQNACNEAYLEKGR</sequence>
<dbReference type="OrthoDB" id="418245at2759"/>